<reference evidence="10 11" key="1">
    <citation type="journal article" date="2016" name="Nat. Commun.">
        <title>Thousands of microbial genomes shed light on interconnected biogeochemical processes in an aquifer system.</title>
        <authorList>
            <person name="Anantharaman K."/>
            <person name="Brown C.T."/>
            <person name="Hug L.A."/>
            <person name="Sharon I."/>
            <person name="Castelle C.J."/>
            <person name="Probst A.J."/>
            <person name="Thomas B.C."/>
            <person name="Singh A."/>
            <person name="Wilkins M.J."/>
            <person name="Karaoz U."/>
            <person name="Brodie E.L."/>
            <person name="Williams K.H."/>
            <person name="Hubbard S.S."/>
            <person name="Banfield J.F."/>
        </authorList>
    </citation>
    <scope>NUCLEOTIDE SEQUENCE [LARGE SCALE GENOMIC DNA]</scope>
    <source>
        <strain evidence="11">RIFCSPHIGHO2_01_FULL_58_15</strain>
    </source>
</reference>
<keyword evidence="3" id="KW-0540">Nuclease</keyword>
<evidence type="ECO:0000256" key="5">
    <source>
        <dbReference type="ARBA" id="ARBA00022763"/>
    </source>
</evidence>
<evidence type="ECO:0000259" key="9">
    <source>
        <dbReference type="Pfam" id="PF03372"/>
    </source>
</evidence>
<dbReference type="AlphaFoldDB" id="A0A1G2PMH0"/>
<dbReference type="GO" id="GO:0046872">
    <property type="term" value="F:metal ion binding"/>
    <property type="evidence" value="ECO:0007669"/>
    <property type="project" value="UniProtKB-KW"/>
</dbReference>
<sequence length="261" mass="30467">MAQNMKIYSWNILYRNRDLNAAFEFISHADFDVFCLQEVTEGFLKRLQTLPYHCAFRTDVERILPQGVVRNYVVTLSKYPIIRQGEIPFPEYWSHLPLRTRIFVRLMPSRYFSKIRNRGGLFVDIAREESTVRVFNLHLILAHPAWRLREFELAMAEHDPLRPAIVCGDLNTLERPHIGLLNWILGGRVGDALFYNRERIHIEKRFVVHELTNAFAGEVTHTLSRSQLDHILVSHSLAIKNTTVIPERYGSDHHPLCVEIA</sequence>
<evidence type="ECO:0000256" key="4">
    <source>
        <dbReference type="ARBA" id="ARBA00022723"/>
    </source>
</evidence>
<evidence type="ECO:0000256" key="6">
    <source>
        <dbReference type="ARBA" id="ARBA00022801"/>
    </source>
</evidence>
<organism evidence="10 11">
    <name type="scientific">Terrybacteria sp. (strain RIFCSPHIGHO2_01_FULL_58_15)</name>
    <dbReference type="NCBI Taxonomy" id="1802363"/>
    <lineage>
        <taxon>Bacteria</taxon>
        <taxon>Candidatus Terryibacteriota</taxon>
    </lineage>
</organism>
<dbReference type="PANTHER" id="PTHR15822">
    <property type="entry name" value="TRAF AND TNF RECEPTOR-ASSOCIATED PROTEIN"/>
    <property type="match status" value="1"/>
</dbReference>
<name>A0A1G2PMH0_TERXR</name>
<evidence type="ECO:0000313" key="11">
    <source>
        <dbReference type="Proteomes" id="UP000178690"/>
    </source>
</evidence>
<accession>A0A1G2PMH0</accession>
<evidence type="ECO:0000256" key="8">
    <source>
        <dbReference type="ARBA" id="ARBA00023204"/>
    </source>
</evidence>
<dbReference type="PANTHER" id="PTHR15822:SF4">
    <property type="entry name" value="TYROSYL-DNA PHOSPHODIESTERASE 2"/>
    <property type="match status" value="1"/>
</dbReference>
<dbReference type="GO" id="GO:0006281">
    <property type="term" value="P:DNA repair"/>
    <property type="evidence" value="ECO:0007669"/>
    <property type="project" value="UniProtKB-KW"/>
</dbReference>
<keyword evidence="8" id="KW-0234">DNA repair</keyword>
<comment type="caution">
    <text evidence="10">The sequence shown here is derived from an EMBL/GenBank/DDBJ whole genome shotgun (WGS) entry which is preliminary data.</text>
</comment>
<keyword evidence="4" id="KW-0479">Metal-binding</keyword>
<dbReference type="Proteomes" id="UP000178690">
    <property type="component" value="Unassembled WGS sequence"/>
</dbReference>
<protein>
    <recommendedName>
        <fullName evidence="9">Endonuclease/exonuclease/phosphatase domain-containing protein</fullName>
    </recommendedName>
</protein>
<evidence type="ECO:0000313" key="10">
    <source>
        <dbReference type="EMBL" id="OHA48802.1"/>
    </source>
</evidence>
<keyword evidence="7" id="KW-0460">Magnesium</keyword>
<proteinExistence type="predicted"/>
<dbReference type="Pfam" id="PF03372">
    <property type="entry name" value="Exo_endo_phos"/>
    <property type="match status" value="1"/>
</dbReference>
<dbReference type="InterPro" id="IPR051547">
    <property type="entry name" value="TDP2-like"/>
</dbReference>
<dbReference type="GO" id="GO:0004518">
    <property type="term" value="F:nuclease activity"/>
    <property type="evidence" value="ECO:0007669"/>
    <property type="project" value="UniProtKB-KW"/>
</dbReference>
<evidence type="ECO:0000256" key="3">
    <source>
        <dbReference type="ARBA" id="ARBA00022722"/>
    </source>
</evidence>
<evidence type="ECO:0000256" key="1">
    <source>
        <dbReference type="ARBA" id="ARBA00001936"/>
    </source>
</evidence>
<evidence type="ECO:0000256" key="7">
    <source>
        <dbReference type="ARBA" id="ARBA00022842"/>
    </source>
</evidence>
<feature type="domain" description="Endonuclease/exonuclease/phosphatase" evidence="9">
    <location>
        <begin position="9"/>
        <end position="253"/>
    </location>
</feature>
<dbReference type="InterPro" id="IPR005135">
    <property type="entry name" value="Endo/exonuclease/phosphatase"/>
</dbReference>
<dbReference type="Gene3D" id="3.60.10.10">
    <property type="entry name" value="Endonuclease/exonuclease/phosphatase"/>
    <property type="match status" value="1"/>
</dbReference>
<dbReference type="EMBL" id="MHST01000015">
    <property type="protein sequence ID" value="OHA48802.1"/>
    <property type="molecule type" value="Genomic_DNA"/>
</dbReference>
<dbReference type="InterPro" id="IPR036691">
    <property type="entry name" value="Endo/exonu/phosph_ase_sf"/>
</dbReference>
<gene>
    <name evidence="10" type="ORF">A2682_00240</name>
</gene>
<dbReference type="SUPFAM" id="SSF56219">
    <property type="entry name" value="DNase I-like"/>
    <property type="match status" value="1"/>
</dbReference>
<comment type="cofactor">
    <cofactor evidence="1">
        <name>Mn(2+)</name>
        <dbReference type="ChEBI" id="CHEBI:29035"/>
    </cofactor>
</comment>
<keyword evidence="6" id="KW-0378">Hydrolase</keyword>
<keyword evidence="5" id="KW-0227">DNA damage</keyword>
<comment type="cofactor">
    <cofactor evidence="2">
        <name>Mg(2+)</name>
        <dbReference type="ChEBI" id="CHEBI:18420"/>
    </cofactor>
</comment>
<dbReference type="GO" id="GO:0016787">
    <property type="term" value="F:hydrolase activity"/>
    <property type="evidence" value="ECO:0007669"/>
    <property type="project" value="UniProtKB-KW"/>
</dbReference>
<dbReference type="STRING" id="1802363.A2682_00240"/>
<evidence type="ECO:0000256" key="2">
    <source>
        <dbReference type="ARBA" id="ARBA00001946"/>
    </source>
</evidence>